<keyword evidence="2" id="KW-0819">tRNA processing</keyword>
<dbReference type="Gene3D" id="3.30.70.660">
    <property type="entry name" value="Pseudouridine synthase I, catalytic domain, C-terminal subdomain"/>
    <property type="match status" value="2"/>
</dbReference>
<comment type="similarity">
    <text evidence="1">Belongs to the tRNA pseudouridine synthase TruA family.</text>
</comment>
<dbReference type="InterPro" id="IPR020097">
    <property type="entry name" value="PsdUridine_synth_TruA_a/b_dom"/>
</dbReference>
<dbReference type="InterPro" id="IPR020103">
    <property type="entry name" value="PsdUridine_synth_cat_dom_sf"/>
</dbReference>
<feature type="compositionally biased region" description="Acidic residues" evidence="7">
    <location>
        <begin position="281"/>
        <end position="294"/>
    </location>
</feature>
<evidence type="ECO:0000256" key="2">
    <source>
        <dbReference type="ARBA" id="ARBA00022694"/>
    </source>
</evidence>
<dbReference type="InterPro" id="IPR020095">
    <property type="entry name" value="PsdUridine_synth_TruA_C"/>
</dbReference>
<dbReference type="Proteomes" id="UP001152523">
    <property type="component" value="Unassembled WGS sequence"/>
</dbReference>
<dbReference type="EMBL" id="CAMAPF010000955">
    <property type="protein sequence ID" value="CAH9129309.1"/>
    <property type="molecule type" value="Genomic_DNA"/>
</dbReference>
<dbReference type="GO" id="GO:0009982">
    <property type="term" value="F:pseudouridine synthase activity"/>
    <property type="evidence" value="ECO:0007669"/>
    <property type="project" value="InterPro"/>
</dbReference>
<evidence type="ECO:0000256" key="6">
    <source>
        <dbReference type="PIRSR" id="PIRSR641708-2"/>
    </source>
</evidence>
<evidence type="ECO:0000259" key="8">
    <source>
        <dbReference type="Pfam" id="PF01416"/>
    </source>
</evidence>
<gene>
    <name evidence="9" type="ORF">CEPIT_LOCUS29749</name>
</gene>
<dbReference type="PANTHER" id="PTHR11142:SF9">
    <property type="entry name" value="TRNA PSEUDOURIDINE SYNTHASE-RELATED"/>
    <property type="match status" value="1"/>
</dbReference>
<dbReference type="InterPro" id="IPR020094">
    <property type="entry name" value="TruA/RsuA/RluB/E/F_N"/>
</dbReference>
<evidence type="ECO:0000256" key="1">
    <source>
        <dbReference type="ARBA" id="ARBA00009375"/>
    </source>
</evidence>
<feature type="binding site" evidence="6">
    <location>
        <position position="212"/>
    </location>
    <ligand>
        <name>substrate</name>
    </ligand>
</feature>
<evidence type="ECO:0000256" key="3">
    <source>
        <dbReference type="ARBA" id="ARBA00023235"/>
    </source>
</evidence>
<dbReference type="GO" id="GO:0031119">
    <property type="term" value="P:tRNA pseudouridine synthesis"/>
    <property type="evidence" value="ECO:0007669"/>
    <property type="project" value="InterPro"/>
</dbReference>
<dbReference type="Pfam" id="PF01416">
    <property type="entry name" value="PseudoU_synth_1"/>
    <property type="match status" value="1"/>
</dbReference>
<dbReference type="InterPro" id="IPR041708">
    <property type="entry name" value="PUS1/PUS2-like"/>
</dbReference>
<keyword evidence="3" id="KW-0413">Isomerase</keyword>
<sequence>MCTVESPAMAVPPVRHPFALRPRALLRFRIPRKRFSFSLCFCVSSSSSAVPIYFDPCSSPEVLAPPLSNPGIPISATKWEPFLKKKVVMRVGYIGSDYRGLQKQRDEHAFSTIEGELEKAIFKAGGIKDSNFGNLYKIGWARSSRTDKGVHSLSTIISLKMEIPETAWKNDPSGMGLATIVDSHLPESIRVFSILPLQRTFDARKECNVRRYSYLLPAEIIGIKNDSDSSEVDYHLSDFNNILKTFEGEHPFHNYTMRSKYRKQFPTRNKTKDKIGKTCAEEEEEEGLSESEDIDGNKLYAAKNSVRTSQERIQDTPPGSRDCEMDNLEECNPVLPTRAKWLYEPDEKDKLSSSHFRRIFHCHCGNLEQVLGMNYMEIFVCGESFMLHQIRKMVATAIAIKRKLLPRDVLRLSLCKHSRIILPLAPSEVLILKGNGFASRTVPGNKARAELITLLESEDIVKAVNEFYHSTMLPQLSGFLDPLGSPWREWAERLDANTKIPECQLEEVRAAWKLWMESRT</sequence>
<reference evidence="9" key="1">
    <citation type="submission" date="2022-07" db="EMBL/GenBank/DDBJ databases">
        <authorList>
            <person name="Macas J."/>
            <person name="Novak P."/>
            <person name="Neumann P."/>
        </authorList>
    </citation>
    <scope>NUCLEOTIDE SEQUENCE</scope>
</reference>
<evidence type="ECO:0000256" key="7">
    <source>
        <dbReference type="SAM" id="MobiDB-lite"/>
    </source>
</evidence>
<protein>
    <recommendedName>
        <fullName evidence="8">Pseudouridine synthase I TruA alpha/beta domain-containing protein</fullName>
    </recommendedName>
</protein>
<comment type="catalytic activity">
    <reaction evidence="4">
        <text>a uridine in tRNA = a pseudouridine in tRNA</text>
        <dbReference type="Rhea" id="RHEA:54572"/>
        <dbReference type="Rhea" id="RHEA-COMP:13339"/>
        <dbReference type="Rhea" id="RHEA-COMP:13934"/>
        <dbReference type="ChEBI" id="CHEBI:65314"/>
        <dbReference type="ChEBI" id="CHEBI:65315"/>
    </reaction>
</comment>
<comment type="caution">
    <text evidence="9">The sequence shown here is derived from an EMBL/GenBank/DDBJ whole genome shotgun (WGS) entry which is preliminary data.</text>
</comment>
<evidence type="ECO:0000256" key="5">
    <source>
        <dbReference type="PIRSR" id="PIRSR641708-1"/>
    </source>
</evidence>
<evidence type="ECO:0000313" key="10">
    <source>
        <dbReference type="Proteomes" id="UP001152523"/>
    </source>
</evidence>
<evidence type="ECO:0000256" key="4">
    <source>
        <dbReference type="ARBA" id="ARBA00036943"/>
    </source>
</evidence>
<dbReference type="CDD" id="cd02568">
    <property type="entry name" value="PseudoU_synth_PUS1_PUS2"/>
    <property type="match status" value="1"/>
</dbReference>
<feature type="domain" description="Pseudouridine synthase I TruA alpha/beta" evidence="8">
    <location>
        <begin position="352"/>
        <end position="427"/>
    </location>
</feature>
<dbReference type="AlphaFoldDB" id="A0AAV0F1T2"/>
<dbReference type="GO" id="GO:0003723">
    <property type="term" value="F:RNA binding"/>
    <property type="evidence" value="ECO:0007669"/>
    <property type="project" value="InterPro"/>
</dbReference>
<organism evidence="9 10">
    <name type="scientific">Cuscuta epithymum</name>
    <dbReference type="NCBI Taxonomy" id="186058"/>
    <lineage>
        <taxon>Eukaryota</taxon>
        <taxon>Viridiplantae</taxon>
        <taxon>Streptophyta</taxon>
        <taxon>Embryophyta</taxon>
        <taxon>Tracheophyta</taxon>
        <taxon>Spermatophyta</taxon>
        <taxon>Magnoliopsida</taxon>
        <taxon>eudicotyledons</taxon>
        <taxon>Gunneridae</taxon>
        <taxon>Pentapetalae</taxon>
        <taxon>asterids</taxon>
        <taxon>lamiids</taxon>
        <taxon>Solanales</taxon>
        <taxon>Convolvulaceae</taxon>
        <taxon>Cuscuteae</taxon>
        <taxon>Cuscuta</taxon>
        <taxon>Cuscuta subgen. Cuscuta</taxon>
    </lineage>
</organism>
<accession>A0AAV0F1T2</accession>
<feature type="active site" description="Nucleophile" evidence="5">
    <location>
        <position position="147"/>
    </location>
</feature>
<dbReference type="GO" id="GO:0005634">
    <property type="term" value="C:nucleus"/>
    <property type="evidence" value="ECO:0007669"/>
    <property type="project" value="TreeGrafter"/>
</dbReference>
<keyword evidence="10" id="KW-1185">Reference proteome</keyword>
<dbReference type="SUPFAM" id="SSF55120">
    <property type="entry name" value="Pseudouridine synthase"/>
    <property type="match status" value="2"/>
</dbReference>
<feature type="region of interest" description="Disordered" evidence="7">
    <location>
        <begin position="272"/>
        <end position="294"/>
    </location>
</feature>
<proteinExistence type="inferred from homology"/>
<dbReference type="GO" id="GO:1990481">
    <property type="term" value="P:mRNA pseudouridine synthesis"/>
    <property type="evidence" value="ECO:0007669"/>
    <property type="project" value="TreeGrafter"/>
</dbReference>
<dbReference type="PANTHER" id="PTHR11142">
    <property type="entry name" value="PSEUDOURIDYLATE SYNTHASE"/>
    <property type="match status" value="1"/>
</dbReference>
<dbReference type="FunFam" id="3.30.70.580:FF:000002">
    <property type="entry name" value="tRNA pseudouridine synthase"/>
    <property type="match status" value="1"/>
</dbReference>
<evidence type="ECO:0000313" key="9">
    <source>
        <dbReference type="EMBL" id="CAH9129309.1"/>
    </source>
</evidence>
<name>A0AAV0F1T2_9ASTE</name>
<dbReference type="Gene3D" id="3.30.70.580">
    <property type="entry name" value="Pseudouridine synthase I, catalytic domain, N-terminal subdomain"/>
    <property type="match status" value="1"/>
</dbReference>
<dbReference type="InterPro" id="IPR001406">
    <property type="entry name" value="PsdUridine_synth_TruA"/>
</dbReference>